<feature type="transmembrane region" description="Helical" evidence="1">
    <location>
        <begin position="67"/>
        <end position="88"/>
    </location>
</feature>
<name>A0ABS7UX48_9BACI</name>
<keyword evidence="3" id="KW-1185">Reference proteome</keyword>
<organism evidence="2 3">
    <name type="scientific">Metabacillus rhizolycopersici</name>
    <dbReference type="NCBI Taxonomy" id="2875709"/>
    <lineage>
        <taxon>Bacteria</taxon>
        <taxon>Bacillati</taxon>
        <taxon>Bacillota</taxon>
        <taxon>Bacilli</taxon>
        <taxon>Bacillales</taxon>
        <taxon>Bacillaceae</taxon>
        <taxon>Metabacillus</taxon>
    </lineage>
</organism>
<dbReference type="EMBL" id="JAIQUM010000060">
    <property type="protein sequence ID" value="MBZ5752568.1"/>
    <property type="molecule type" value="Genomic_DNA"/>
</dbReference>
<keyword evidence="1" id="KW-0472">Membrane</keyword>
<feature type="transmembrane region" description="Helical" evidence="1">
    <location>
        <begin position="94"/>
        <end position="111"/>
    </location>
</feature>
<protein>
    <submittedName>
        <fullName evidence="2">DUF1385 domain-containing protein</fullName>
    </submittedName>
</protein>
<keyword evidence="1" id="KW-0812">Transmembrane</keyword>
<reference evidence="2" key="1">
    <citation type="submission" date="2024-05" db="EMBL/GenBank/DDBJ databases">
        <title>Metabacillus sp. nov., isolated from the rhizosphere soil of tomato plants.</title>
        <authorList>
            <person name="Ma R."/>
        </authorList>
    </citation>
    <scope>NUCLEOTIDE SEQUENCE</scope>
    <source>
        <strain evidence="2">DBTR6</strain>
    </source>
</reference>
<keyword evidence="1" id="KW-1133">Transmembrane helix</keyword>
<sequence>MEYIDLEGTADKNGMTFEGDIFEVEGYYKNGKVKFKVEEYEEKKWNEFNLFEKIEDKMEEIKFLRGLTEILTGSTMILLSLYLCLVIFDVYPVHYIYFLYFLSYLISILHTKLTEIGKYHSAEHMAINAYENSFKLTIENLSKQSRYHSLCSTNFATVRNFIMIIGMIFNFDFLLMYFLAYSLSHEIIDFLDDHKKRFAIIHKILAFFQIPLYTSKPKDKHLYLATKTLNKLIKLESK</sequence>
<gene>
    <name evidence="2" type="ORF">K9V48_20545</name>
</gene>
<proteinExistence type="predicted"/>
<dbReference type="Pfam" id="PF07136">
    <property type="entry name" value="DUF1385"/>
    <property type="match status" value="1"/>
</dbReference>
<dbReference type="Proteomes" id="UP001165287">
    <property type="component" value="Unassembled WGS sequence"/>
</dbReference>
<evidence type="ECO:0000313" key="3">
    <source>
        <dbReference type="Proteomes" id="UP001165287"/>
    </source>
</evidence>
<comment type="caution">
    <text evidence="2">The sequence shown here is derived from an EMBL/GenBank/DDBJ whole genome shotgun (WGS) entry which is preliminary data.</text>
</comment>
<feature type="transmembrane region" description="Helical" evidence="1">
    <location>
        <begin position="161"/>
        <end position="180"/>
    </location>
</feature>
<dbReference type="InterPro" id="IPR010787">
    <property type="entry name" value="DUF1385"/>
</dbReference>
<accession>A0ABS7UX48</accession>
<evidence type="ECO:0000313" key="2">
    <source>
        <dbReference type="EMBL" id="MBZ5752568.1"/>
    </source>
</evidence>
<dbReference type="RefSeq" id="WP_224141021.1">
    <property type="nucleotide sequence ID" value="NZ_JAIQUM010000060.1"/>
</dbReference>
<evidence type="ECO:0000256" key="1">
    <source>
        <dbReference type="SAM" id="Phobius"/>
    </source>
</evidence>